<keyword evidence="5" id="KW-1185">Reference proteome</keyword>
<dbReference type="OrthoDB" id="408631at2759"/>
<dbReference type="SUPFAM" id="SSF53474">
    <property type="entry name" value="alpha/beta-Hydrolases"/>
    <property type="match status" value="1"/>
</dbReference>
<dbReference type="GO" id="GO:0016787">
    <property type="term" value="F:hydrolase activity"/>
    <property type="evidence" value="ECO:0007669"/>
    <property type="project" value="UniProtKB-KW"/>
</dbReference>
<proteinExistence type="predicted"/>
<dbReference type="PANTHER" id="PTHR48081:SF31">
    <property type="entry name" value="STERYL ACETYL HYDROLASE MUG81-RELATED"/>
    <property type="match status" value="1"/>
</dbReference>
<evidence type="ECO:0000256" key="1">
    <source>
        <dbReference type="ARBA" id="ARBA00022801"/>
    </source>
</evidence>
<reference evidence="5" key="1">
    <citation type="journal article" date="2018" name="Nat. Microbiol.">
        <title>Leveraging single-cell genomics to expand the fungal tree of life.</title>
        <authorList>
            <person name="Ahrendt S.R."/>
            <person name="Quandt C.A."/>
            <person name="Ciobanu D."/>
            <person name="Clum A."/>
            <person name="Salamov A."/>
            <person name="Andreopoulos B."/>
            <person name="Cheng J.F."/>
            <person name="Woyke T."/>
            <person name="Pelin A."/>
            <person name="Henrissat B."/>
            <person name="Reynolds N.K."/>
            <person name="Benny G.L."/>
            <person name="Smith M.E."/>
            <person name="James T.Y."/>
            <person name="Grigoriev I.V."/>
        </authorList>
    </citation>
    <scope>NUCLEOTIDE SEQUENCE [LARGE SCALE GENOMIC DNA]</scope>
    <source>
        <strain evidence="5">Benny S71-1</strain>
    </source>
</reference>
<evidence type="ECO:0000313" key="5">
    <source>
        <dbReference type="Proteomes" id="UP000278143"/>
    </source>
</evidence>
<accession>A0A4P9YV83</accession>
<dbReference type="EMBL" id="KZ991091">
    <property type="protein sequence ID" value="RKP23322.1"/>
    <property type="molecule type" value="Genomic_DNA"/>
</dbReference>
<gene>
    <name evidence="4" type="ORF">SYNPS1DRAFT_24646</name>
</gene>
<feature type="region of interest" description="Disordered" evidence="2">
    <location>
        <begin position="355"/>
        <end position="397"/>
    </location>
</feature>
<protein>
    <submittedName>
        <fullName evidence="4">Alpha/beta hydrolase fold-domain-containing protein</fullName>
    </submittedName>
</protein>
<dbReference type="Pfam" id="PF07859">
    <property type="entry name" value="Abhydrolase_3"/>
    <property type="match status" value="1"/>
</dbReference>
<name>A0A4P9YV83_9FUNG</name>
<dbReference type="InterPro" id="IPR013094">
    <property type="entry name" value="AB_hydrolase_3"/>
</dbReference>
<evidence type="ECO:0000313" key="4">
    <source>
        <dbReference type="EMBL" id="RKP23322.1"/>
    </source>
</evidence>
<feature type="domain" description="Alpha/beta hydrolase fold-3" evidence="3">
    <location>
        <begin position="114"/>
        <end position="326"/>
    </location>
</feature>
<dbReference type="PANTHER" id="PTHR48081">
    <property type="entry name" value="AB HYDROLASE SUPERFAMILY PROTEIN C4A8.06C"/>
    <property type="match status" value="1"/>
</dbReference>
<evidence type="ECO:0000259" key="3">
    <source>
        <dbReference type="Pfam" id="PF07859"/>
    </source>
</evidence>
<dbReference type="Proteomes" id="UP000278143">
    <property type="component" value="Unassembled WGS sequence"/>
</dbReference>
<keyword evidence="1 4" id="KW-0378">Hydrolase</keyword>
<organism evidence="4 5">
    <name type="scientific">Syncephalis pseudoplumigaleata</name>
    <dbReference type="NCBI Taxonomy" id="1712513"/>
    <lineage>
        <taxon>Eukaryota</taxon>
        <taxon>Fungi</taxon>
        <taxon>Fungi incertae sedis</taxon>
        <taxon>Zoopagomycota</taxon>
        <taxon>Zoopagomycotina</taxon>
        <taxon>Zoopagomycetes</taxon>
        <taxon>Zoopagales</taxon>
        <taxon>Piptocephalidaceae</taxon>
        <taxon>Syncephalis</taxon>
    </lineage>
</organism>
<dbReference type="AlphaFoldDB" id="A0A4P9YV83"/>
<dbReference type="InterPro" id="IPR050300">
    <property type="entry name" value="GDXG_lipolytic_enzyme"/>
</dbReference>
<feature type="compositionally biased region" description="Low complexity" evidence="2">
    <location>
        <begin position="373"/>
        <end position="396"/>
    </location>
</feature>
<evidence type="ECO:0000256" key="2">
    <source>
        <dbReference type="SAM" id="MobiDB-lite"/>
    </source>
</evidence>
<dbReference type="InterPro" id="IPR029058">
    <property type="entry name" value="AB_hydrolase_fold"/>
</dbReference>
<dbReference type="Gene3D" id="3.40.50.1820">
    <property type="entry name" value="alpha/beta hydrolase"/>
    <property type="match status" value="1"/>
</dbReference>
<sequence length="451" mass="49808">MEEMEGEKVMWSAEEDERHRHLPRNLATTFAHMAKRSRNPGWSFRDEAVTTWLHFSLGTTDVGQWRKLMWMGKMFGRVRAGSKFARKIEQPGISGYWFDEPNGMPVEQKDIVWLYFHGGGYIAGDPMMHVSAFRHLMRSLRVKNNIRNIRLLAVKYPIAPEHFYPAQVNTAFDAYRWLIDVHKTPASKIIIGGDSAGGNLSLALLQRIREAQLPMPSLCVLLSPWVEMLMTIPEGVITRAQLQTDILSMRSSRPVVLAYLGRSNMKPADPMISPINMDFAGMPPMVVQWGGKELFAQQIREFCSRAENAGVQVLRDADPDMSHTYQMMLDLIGSRSARGLERLATMVAHMVVKEMGSDGQGGGPGPRKPSPLPASLYSSLRSGHSSSSAVSDASKQAADENILPDELPQKLAAMTLGAAAAAATTLVSENSLPATAMARIDKPVHAVTTVA</sequence>